<feature type="region of interest" description="Disordered" evidence="1">
    <location>
        <begin position="158"/>
        <end position="251"/>
    </location>
</feature>
<evidence type="ECO:0000256" key="1">
    <source>
        <dbReference type="SAM" id="MobiDB-lite"/>
    </source>
</evidence>
<protein>
    <submittedName>
        <fullName evidence="2">Jg14691 protein</fullName>
    </submittedName>
</protein>
<proteinExistence type="predicted"/>
<comment type="caution">
    <text evidence="2">The sequence shown here is derived from an EMBL/GenBank/DDBJ whole genome shotgun (WGS) entry which is preliminary data.</text>
</comment>
<evidence type="ECO:0000313" key="2">
    <source>
        <dbReference type="EMBL" id="CAH2211458.1"/>
    </source>
</evidence>
<accession>A0A8S4QRF3</accession>
<feature type="compositionally biased region" description="Basic and acidic residues" evidence="1">
    <location>
        <begin position="158"/>
        <end position="188"/>
    </location>
</feature>
<dbReference type="EMBL" id="CAKXAJ010010370">
    <property type="protein sequence ID" value="CAH2211458.1"/>
    <property type="molecule type" value="Genomic_DNA"/>
</dbReference>
<feature type="compositionally biased region" description="Polar residues" evidence="1">
    <location>
        <begin position="190"/>
        <end position="207"/>
    </location>
</feature>
<dbReference type="AlphaFoldDB" id="A0A8S4QRF3"/>
<dbReference type="OrthoDB" id="6939488at2759"/>
<keyword evidence="3" id="KW-1185">Reference proteome</keyword>
<dbReference type="Proteomes" id="UP000838756">
    <property type="component" value="Unassembled WGS sequence"/>
</dbReference>
<organism evidence="2 3">
    <name type="scientific">Pararge aegeria aegeria</name>
    <dbReference type="NCBI Taxonomy" id="348720"/>
    <lineage>
        <taxon>Eukaryota</taxon>
        <taxon>Metazoa</taxon>
        <taxon>Ecdysozoa</taxon>
        <taxon>Arthropoda</taxon>
        <taxon>Hexapoda</taxon>
        <taxon>Insecta</taxon>
        <taxon>Pterygota</taxon>
        <taxon>Neoptera</taxon>
        <taxon>Endopterygota</taxon>
        <taxon>Lepidoptera</taxon>
        <taxon>Glossata</taxon>
        <taxon>Ditrysia</taxon>
        <taxon>Papilionoidea</taxon>
        <taxon>Nymphalidae</taxon>
        <taxon>Satyrinae</taxon>
        <taxon>Satyrini</taxon>
        <taxon>Parargina</taxon>
        <taxon>Pararge</taxon>
    </lineage>
</organism>
<feature type="compositionally biased region" description="Basic and acidic residues" evidence="1">
    <location>
        <begin position="218"/>
        <end position="245"/>
    </location>
</feature>
<reference evidence="2" key="1">
    <citation type="submission" date="2022-03" db="EMBL/GenBank/DDBJ databases">
        <authorList>
            <person name="Lindestad O."/>
        </authorList>
    </citation>
    <scope>NUCLEOTIDE SEQUENCE</scope>
</reference>
<gene>
    <name evidence="2" type="primary">jg14691</name>
    <name evidence="2" type="ORF">PAEG_LOCUS3275</name>
</gene>
<evidence type="ECO:0000313" key="3">
    <source>
        <dbReference type="Proteomes" id="UP000838756"/>
    </source>
</evidence>
<name>A0A8S4QRF3_9NEOP</name>
<sequence>MENTDDKNHLKNEMLNVIKITSDNVLKEPIESIKPKLTTIAEININDERNKILENSDALNEKSNKTVQSNLSVLDNVVDTIDKSNINIQNQITDTQNNKKYERNNYYENAKFDSEITPPKLKDTLHWPATPQRKGKLVSENPVYVLTSRKWLEIEEKKKHERETKEREKEERKKVREEKKNKVVEKVSKNYKNTKNLKINPKNTETLNGKRKVLKRSLKSELESKENNRKYKEETETKDRKRKQDMSINSTNIKKGKIDMYHNKTEKNSLKYDILILRRII</sequence>